<gene>
    <name evidence="2" type="ORF">CAL13_04530</name>
</gene>
<feature type="domain" description="ImpA N-terminal" evidence="1">
    <location>
        <begin position="10"/>
        <end position="133"/>
    </location>
</feature>
<protein>
    <recommendedName>
        <fullName evidence="1">ImpA N-terminal domain-containing protein</fullName>
    </recommendedName>
</protein>
<dbReference type="InterPro" id="IPR010657">
    <property type="entry name" value="ImpA_N"/>
</dbReference>
<sequence length="342" mass="36966">MPLIDVPGLLAALSDDAPCGPDLQYAPEYVELQQWMRGTPDVEYGSMHQAAADPDWRAVKTRALSLLERSRDLRLAIHLCHAMVALHGYAGLDEGIELIEGLLRTHWDGLHPQLDAEDGNDPTERINALLALEDKEGLWRTLYVYPLVRPAGHPGYGVRDVDIATGDLTVADGEPAGIAEIEAAFSSAPLDELEALHACLVRVNDRLDAIGALLVQLAGYGHVVSLVALSGLLKRALRAVQNGIATHPARVAVLACGDDACEEGKPASSARDPASLSSRDDVARMLDRICEYYATHEPASPVPLLLQRARRLVGLDFVSIVTDLSPQSLPEIHHLAGTRHNE</sequence>
<evidence type="ECO:0000313" key="3">
    <source>
        <dbReference type="Proteomes" id="UP000194139"/>
    </source>
</evidence>
<keyword evidence="3" id="KW-1185">Reference proteome</keyword>
<dbReference type="Pfam" id="PF06812">
    <property type="entry name" value="ImpA_N"/>
    <property type="match status" value="1"/>
</dbReference>
<organism evidence="2 3">
    <name type="scientific">Bordetella genomosp. 9</name>
    <dbReference type="NCBI Taxonomy" id="1416803"/>
    <lineage>
        <taxon>Bacteria</taxon>
        <taxon>Pseudomonadati</taxon>
        <taxon>Pseudomonadota</taxon>
        <taxon>Betaproteobacteria</taxon>
        <taxon>Burkholderiales</taxon>
        <taxon>Alcaligenaceae</taxon>
        <taxon>Bordetella</taxon>
    </lineage>
</organism>
<dbReference type="EMBL" id="CP021109">
    <property type="protein sequence ID" value="ARP85561.1"/>
    <property type="molecule type" value="Genomic_DNA"/>
</dbReference>
<accession>A0A1W6YX37</accession>
<reference evidence="2 3" key="1">
    <citation type="submission" date="2017-05" db="EMBL/GenBank/DDBJ databases">
        <title>Complete and WGS of Bordetella genogroups.</title>
        <authorList>
            <person name="Spilker T."/>
            <person name="LiPuma J."/>
        </authorList>
    </citation>
    <scope>NUCLEOTIDE SEQUENCE [LARGE SCALE GENOMIC DNA]</scope>
    <source>
        <strain evidence="2 3">AU17164</strain>
    </source>
</reference>
<dbReference type="AlphaFoldDB" id="A0A1W6YX37"/>
<dbReference type="InterPro" id="IPR017740">
    <property type="entry name" value="TssA-like"/>
</dbReference>
<dbReference type="Proteomes" id="UP000194139">
    <property type="component" value="Chromosome"/>
</dbReference>
<dbReference type="NCBIfam" id="TIGR03363">
    <property type="entry name" value="VI_chp_8"/>
    <property type="match status" value="1"/>
</dbReference>
<name>A0A1W6YX37_9BORD</name>
<evidence type="ECO:0000313" key="2">
    <source>
        <dbReference type="EMBL" id="ARP85561.1"/>
    </source>
</evidence>
<dbReference type="PANTHER" id="PTHR37951:SF1">
    <property type="entry name" value="TYPE VI SECRETION SYSTEM COMPONENT TSSA1"/>
    <property type="match status" value="1"/>
</dbReference>
<evidence type="ECO:0000259" key="1">
    <source>
        <dbReference type="Pfam" id="PF06812"/>
    </source>
</evidence>
<dbReference type="PANTHER" id="PTHR37951">
    <property type="entry name" value="CYTOPLASMIC PROTEIN-RELATED"/>
    <property type="match status" value="1"/>
</dbReference>
<dbReference type="RefSeq" id="WP_086071655.1">
    <property type="nucleotide sequence ID" value="NZ_CP021109.1"/>
</dbReference>
<proteinExistence type="predicted"/>